<dbReference type="CDD" id="cd08252">
    <property type="entry name" value="AL_MDR"/>
    <property type="match status" value="1"/>
</dbReference>
<sequence length="337" mass="37129">MKAIGFKTSLPISENESFIEFETPVPKPEGRDLLVKIKAISVNPVDFKIRQNSAKDTVLERPKVIGWDAVGTVEAIGEGVSLFKTGDEVYYAGDLTRSGSNTEYQLIDERIVGLKPEKLTNAEAAAMPLTALTAWESLYDRIRISEQKDKGKSVLIIGGAGGVGSIAIQLAKKISGLKVIATSSRAETKDWCKAMGADVVVDHKNLVEEMRAAGLKDVDFILDFVDLNSYWDDVVELIKPQGHIVSITGSATPIALNKLKNKSVTFSWELMYTRSMYQTDDMEQQHHILNELAKLLDNGTLKTTLNQTLKGFTAENLKEAHRLLESGKTIGKVVIEY</sequence>
<dbReference type="STRING" id="405671.SAMN05421827_101602"/>
<dbReference type="InterPro" id="IPR036291">
    <property type="entry name" value="NAD(P)-bd_dom_sf"/>
</dbReference>
<dbReference type="SMART" id="SM00829">
    <property type="entry name" value="PKS_ER"/>
    <property type="match status" value="1"/>
</dbReference>
<dbReference type="Gene3D" id="3.40.50.720">
    <property type="entry name" value="NAD(P)-binding Rossmann-like Domain"/>
    <property type="match status" value="1"/>
</dbReference>
<dbReference type="Proteomes" id="UP000199643">
    <property type="component" value="Unassembled WGS sequence"/>
</dbReference>
<dbReference type="EMBL" id="FNCH01000001">
    <property type="protein sequence ID" value="SDF80343.1"/>
    <property type="molecule type" value="Genomic_DNA"/>
</dbReference>
<dbReference type="Gene3D" id="3.90.180.10">
    <property type="entry name" value="Medium-chain alcohol dehydrogenases, catalytic domain"/>
    <property type="match status" value="1"/>
</dbReference>
<protein>
    <recommendedName>
        <fullName evidence="1">Zinc-type alcohol dehydrogenase-like protein</fullName>
    </recommendedName>
</protein>
<dbReference type="PROSITE" id="PS01162">
    <property type="entry name" value="QOR_ZETA_CRYSTAL"/>
    <property type="match status" value="1"/>
</dbReference>
<evidence type="ECO:0000313" key="4">
    <source>
        <dbReference type="Proteomes" id="UP000199643"/>
    </source>
</evidence>
<dbReference type="InterPro" id="IPR020843">
    <property type="entry name" value="ER"/>
</dbReference>
<dbReference type="InterPro" id="IPR011032">
    <property type="entry name" value="GroES-like_sf"/>
</dbReference>
<evidence type="ECO:0000259" key="2">
    <source>
        <dbReference type="SMART" id="SM00829"/>
    </source>
</evidence>
<dbReference type="NCBIfam" id="TIGR02817">
    <property type="entry name" value="adh_fam_1"/>
    <property type="match status" value="1"/>
</dbReference>
<reference evidence="4" key="1">
    <citation type="submission" date="2016-10" db="EMBL/GenBank/DDBJ databases">
        <authorList>
            <person name="Varghese N."/>
            <person name="Submissions S."/>
        </authorList>
    </citation>
    <scope>NUCLEOTIDE SEQUENCE [LARGE SCALE GENOMIC DNA]</scope>
    <source>
        <strain evidence="4">DSM 17933</strain>
    </source>
</reference>
<accession>A0A1G7P257</accession>
<keyword evidence="4" id="KW-1185">Reference proteome</keyword>
<dbReference type="InterPro" id="IPR014182">
    <property type="entry name" value="ADH_Zn_typ-1"/>
</dbReference>
<dbReference type="InterPro" id="IPR052585">
    <property type="entry name" value="Lipid_raft_assoc_Zn_ADH"/>
</dbReference>
<dbReference type="SUPFAM" id="SSF50129">
    <property type="entry name" value="GroES-like"/>
    <property type="match status" value="1"/>
</dbReference>
<keyword evidence="1" id="KW-0479">Metal-binding</keyword>
<proteinExistence type="inferred from homology"/>
<name>A0A1G7P257_9SPHI</name>
<organism evidence="3 4">
    <name type="scientific">Pedobacter terrae</name>
    <dbReference type="NCBI Taxonomy" id="405671"/>
    <lineage>
        <taxon>Bacteria</taxon>
        <taxon>Pseudomonadati</taxon>
        <taxon>Bacteroidota</taxon>
        <taxon>Sphingobacteriia</taxon>
        <taxon>Sphingobacteriales</taxon>
        <taxon>Sphingobacteriaceae</taxon>
        <taxon>Pedobacter</taxon>
    </lineage>
</organism>
<dbReference type="OrthoDB" id="648910at2"/>
<keyword evidence="1" id="KW-0560">Oxidoreductase</keyword>
<dbReference type="InterPro" id="IPR013154">
    <property type="entry name" value="ADH-like_N"/>
</dbReference>
<dbReference type="InterPro" id="IPR002364">
    <property type="entry name" value="Quin_OxRdtase/zeta-crystal_CS"/>
</dbReference>
<keyword evidence="1" id="KW-0862">Zinc</keyword>
<comment type="similarity">
    <text evidence="1">Belongs to the zinc-containing alcohol dehydrogenase family. Quinone oxidoreductase subfamily.</text>
</comment>
<dbReference type="GO" id="GO:0008270">
    <property type="term" value="F:zinc ion binding"/>
    <property type="evidence" value="ECO:0007669"/>
    <property type="project" value="InterPro"/>
</dbReference>
<dbReference type="GO" id="GO:0016491">
    <property type="term" value="F:oxidoreductase activity"/>
    <property type="evidence" value="ECO:0007669"/>
    <property type="project" value="UniProtKB-KW"/>
</dbReference>
<gene>
    <name evidence="3" type="ORF">SAMN05421827_101602</name>
</gene>
<dbReference type="AlphaFoldDB" id="A0A1G7P257"/>
<dbReference type="RefSeq" id="WP_090496530.1">
    <property type="nucleotide sequence ID" value="NZ_FNCH01000001.1"/>
</dbReference>
<dbReference type="Pfam" id="PF13602">
    <property type="entry name" value="ADH_zinc_N_2"/>
    <property type="match status" value="1"/>
</dbReference>
<evidence type="ECO:0000313" key="3">
    <source>
        <dbReference type="EMBL" id="SDF80343.1"/>
    </source>
</evidence>
<dbReference type="Pfam" id="PF08240">
    <property type="entry name" value="ADH_N"/>
    <property type="match status" value="1"/>
</dbReference>
<dbReference type="PANTHER" id="PTHR43482:SF1">
    <property type="entry name" value="PROTEIN AST1-RELATED"/>
    <property type="match status" value="1"/>
</dbReference>
<dbReference type="SUPFAM" id="SSF51735">
    <property type="entry name" value="NAD(P)-binding Rossmann-fold domains"/>
    <property type="match status" value="1"/>
</dbReference>
<evidence type="ECO:0000256" key="1">
    <source>
        <dbReference type="RuleBase" id="RU364000"/>
    </source>
</evidence>
<feature type="domain" description="Enoyl reductase (ER)" evidence="2">
    <location>
        <begin position="11"/>
        <end position="335"/>
    </location>
</feature>
<dbReference type="PANTHER" id="PTHR43482">
    <property type="entry name" value="PROTEIN AST1-RELATED"/>
    <property type="match status" value="1"/>
</dbReference>